<dbReference type="EMBL" id="WNKU01000002">
    <property type="protein sequence ID" value="MTV47977.1"/>
    <property type="molecule type" value="Genomic_DNA"/>
</dbReference>
<evidence type="ECO:0000313" key="7">
    <source>
        <dbReference type="EMBL" id="MTV47977.1"/>
    </source>
</evidence>
<dbReference type="GO" id="GO:0006457">
    <property type="term" value="P:protein folding"/>
    <property type="evidence" value="ECO:0007669"/>
    <property type="project" value="InterPro"/>
</dbReference>
<reference evidence="7 8" key="1">
    <citation type="submission" date="2019-11" db="EMBL/GenBank/DDBJ databases">
        <title>Whole-genome sequence of a the green, strictly anaerobic photosynthetic bacterium Heliobacillus mobilis DSM 6151.</title>
        <authorList>
            <person name="Kyndt J.A."/>
            <person name="Meyer T.E."/>
        </authorList>
    </citation>
    <scope>NUCLEOTIDE SEQUENCE [LARGE SCALE GENOMIC DNA]</scope>
    <source>
        <strain evidence="7 8">DSM 6151</strain>
    </source>
</reference>
<keyword evidence="3" id="KW-0697">Rotamase</keyword>
<evidence type="ECO:0000256" key="1">
    <source>
        <dbReference type="ARBA" id="ARBA00002388"/>
    </source>
</evidence>
<evidence type="ECO:0000256" key="3">
    <source>
        <dbReference type="ARBA" id="ARBA00023110"/>
    </source>
</evidence>
<dbReference type="InterPro" id="IPR036582">
    <property type="entry name" value="Mao_N_sf"/>
</dbReference>
<dbReference type="Gene3D" id="2.40.100.10">
    <property type="entry name" value="Cyclophilin-like"/>
    <property type="match status" value="1"/>
</dbReference>
<sequence length="327" mass="36275">MKRYLKSLFLGLIFAGIFATSASASDIKVYLDGKSIDFPDVKPYINEDDRLMVPVRFISDQFGDPVTWDDLKQEVMIKHKDKIIEIPIGQQWVYVDGIQVNMPTKAVNSDGRVMVPLGVIGTFFDITPTWNGNTLTVKFFSKEGNGTKMKNNKYSKPPEMTIDSNKKYMATVNTTKGQIKIELLADKAPITVNNFVFLAKDNFYEGVRFHRIIKNFMIQTGDPDGNGTGGPGYRFADELPPALPYGPGVVAMANAGPNTNGSQFFICNGDDSKFLNQHPNYTVFGKVIEGMDVVLKISDTPVGWGSGGERSKPMEEVLIESISIEEK</sequence>
<dbReference type="RefSeq" id="WP_170291609.1">
    <property type="nucleotide sequence ID" value="NZ_WNKU01000002.1"/>
</dbReference>
<dbReference type="Proteomes" id="UP000430670">
    <property type="component" value="Unassembled WGS sequence"/>
</dbReference>
<keyword evidence="8" id="KW-1185">Reference proteome</keyword>
<protein>
    <recommendedName>
        <fullName evidence="2">peptidylprolyl isomerase</fullName>
        <ecNumber evidence="2">5.2.1.8</ecNumber>
    </recommendedName>
</protein>
<feature type="chain" id="PRO_5026239707" description="peptidylprolyl isomerase" evidence="5">
    <location>
        <begin position="25"/>
        <end position="327"/>
    </location>
</feature>
<dbReference type="PANTHER" id="PTHR45625">
    <property type="entry name" value="PEPTIDYL-PROLYL CIS-TRANS ISOMERASE-RELATED"/>
    <property type="match status" value="1"/>
</dbReference>
<dbReference type="Pfam" id="PF00160">
    <property type="entry name" value="Pro_isomerase"/>
    <property type="match status" value="1"/>
</dbReference>
<evidence type="ECO:0000256" key="4">
    <source>
        <dbReference type="ARBA" id="ARBA00023235"/>
    </source>
</evidence>
<dbReference type="SUPFAM" id="SSF55383">
    <property type="entry name" value="Copper amine oxidase, domain N"/>
    <property type="match status" value="1"/>
</dbReference>
<dbReference type="InterPro" id="IPR012854">
    <property type="entry name" value="Cu_amine_oxidase-like_N"/>
</dbReference>
<gene>
    <name evidence="7" type="ORF">GJ688_03160</name>
</gene>
<proteinExistence type="predicted"/>
<evidence type="ECO:0000256" key="5">
    <source>
        <dbReference type="SAM" id="SignalP"/>
    </source>
</evidence>
<dbReference type="InterPro" id="IPR002130">
    <property type="entry name" value="Cyclophilin-type_PPIase_dom"/>
</dbReference>
<keyword evidence="4" id="KW-0413">Isomerase</keyword>
<comment type="function">
    <text evidence="1">PPIases accelerate the folding of proteins. It catalyzes the cis-trans isomerization of proline imidic peptide bonds in oligopeptides.</text>
</comment>
<dbReference type="EC" id="5.2.1.8" evidence="2"/>
<dbReference type="PROSITE" id="PS00170">
    <property type="entry name" value="CSA_PPIASE_1"/>
    <property type="match status" value="1"/>
</dbReference>
<dbReference type="GO" id="GO:0003755">
    <property type="term" value="F:peptidyl-prolyl cis-trans isomerase activity"/>
    <property type="evidence" value="ECO:0007669"/>
    <property type="project" value="UniProtKB-KW"/>
</dbReference>
<dbReference type="CDD" id="cd00317">
    <property type="entry name" value="cyclophilin"/>
    <property type="match status" value="1"/>
</dbReference>
<dbReference type="InterPro" id="IPR044666">
    <property type="entry name" value="Cyclophilin_A-like"/>
</dbReference>
<dbReference type="Pfam" id="PF07833">
    <property type="entry name" value="Cu_amine_oxidN1"/>
    <property type="match status" value="1"/>
</dbReference>
<dbReference type="InterPro" id="IPR029000">
    <property type="entry name" value="Cyclophilin-like_dom_sf"/>
</dbReference>
<organism evidence="7 8">
    <name type="scientific">Heliobacterium mobile</name>
    <name type="common">Heliobacillus mobilis</name>
    <dbReference type="NCBI Taxonomy" id="28064"/>
    <lineage>
        <taxon>Bacteria</taxon>
        <taxon>Bacillati</taxon>
        <taxon>Bacillota</taxon>
        <taxon>Clostridia</taxon>
        <taxon>Eubacteriales</taxon>
        <taxon>Heliobacteriaceae</taxon>
        <taxon>Heliobacterium</taxon>
    </lineage>
</organism>
<keyword evidence="5" id="KW-0732">Signal</keyword>
<dbReference type="InterPro" id="IPR020892">
    <property type="entry name" value="Cyclophilin-type_PPIase_CS"/>
</dbReference>
<name>A0A6I3SGP3_HELMO</name>
<dbReference type="AlphaFoldDB" id="A0A6I3SGP3"/>
<evidence type="ECO:0000259" key="6">
    <source>
        <dbReference type="PROSITE" id="PS50072"/>
    </source>
</evidence>
<evidence type="ECO:0000256" key="2">
    <source>
        <dbReference type="ARBA" id="ARBA00013194"/>
    </source>
</evidence>
<dbReference type="SUPFAM" id="SSF50891">
    <property type="entry name" value="Cyclophilin-like"/>
    <property type="match status" value="1"/>
</dbReference>
<feature type="signal peptide" evidence="5">
    <location>
        <begin position="1"/>
        <end position="24"/>
    </location>
</feature>
<dbReference type="Gene3D" id="3.30.457.10">
    <property type="entry name" value="Copper amine oxidase-like, N-terminal domain"/>
    <property type="match status" value="1"/>
</dbReference>
<comment type="caution">
    <text evidence="7">The sequence shown here is derived from an EMBL/GenBank/DDBJ whole genome shotgun (WGS) entry which is preliminary data.</text>
</comment>
<evidence type="ECO:0000313" key="8">
    <source>
        <dbReference type="Proteomes" id="UP000430670"/>
    </source>
</evidence>
<dbReference type="PROSITE" id="PS50072">
    <property type="entry name" value="CSA_PPIASE_2"/>
    <property type="match status" value="1"/>
</dbReference>
<dbReference type="PRINTS" id="PR00153">
    <property type="entry name" value="CSAPPISMRASE"/>
</dbReference>
<accession>A0A6I3SGP3</accession>
<feature type="domain" description="PPIase cyclophilin-type" evidence="6">
    <location>
        <begin position="169"/>
        <end position="324"/>
    </location>
</feature>
<dbReference type="PANTHER" id="PTHR45625:SF4">
    <property type="entry name" value="PEPTIDYLPROLYL ISOMERASE DOMAIN AND WD REPEAT-CONTAINING PROTEIN 1"/>
    <property type="match status" value="1"/>
</dbReference>